<dbReference type="InterPro" id="IPR014710">
    <property type="entry name" value="RmlC-like_jellyroll"/>
</dbReference>
<proteinExistence type="predicted"/>
<keyword evidence="2" id="KW-0238">DNA-binding</keyword>
<reference evidence="5" key="1">
    <citation type="submission" date="2022-01" db="EMBL/GenBank/DDBJ databases">
        <title>Paenibacillus spongiae sp. nov., isolated from marine sponge.</title>
        <authorList>
            <person name="Li Z."/>
            <person name="Zhang M."/>
        </authorList>
    </citation>
    <scope>NUCLEOTIDE SEQUENCE</scope>
    <source>
        <strain evidence="5">PHS-Z3</strain>
    </source>
</reference>
<accession>A0ABY5SHE8</accession>
<evidence type="ECO:0000256" key="2">
    <source>
        <dbReference type="ARBA" id="ARBA00023125"/>
    </source>
</evidence>
<dbReference type="InterPro" id="IPR018062">
    <property type="entry name" value="HTH_AraC-typ_CS"/>
</dbReference>
<keyword evidence="1" id="KW-0805">Transcription regulation</keyword>
<evidence type="ECO:0000313" key="6">
    <source>
        <dbReference type="Proteomes" id="UP001057877"/>
    </source>
</evidence>
<dbReference type="Pfam" id="PF12833">
    <property type="entry name" value="HTH_18"/>
    <property type="match status" value="1"/>
</dbReference>
<dbReference type="Gene3D" id="2.60.120.10">
    <property type="entry name" value="Jelly Rolls"/>
    <property type="match status" value="1"/>
</dbReference>
<evidence type="ECO:0000259" key="4">
    <source>
        <dbReference type="PROSITE" id="PS01124"/>
    </source>
</evidence>
<sequence length="242" mass="28365">METYKELVAERRTYTASQVTHSHSYGQLILPLHGELAIEAGTAHFLLDDRQLLYVPPQCDHTFYANVRNEFLVLDIPDVMIPSSRLNHKGISYSLNSKWRGIRYLILNELDQPAAQPSALKELYPYISHHLHQARQPRSIQYIHEHYEENISVQQLAELEHFNRSYYTEWFRKETGKSPSAYLQEVRLHKAKQLLRETNFSILQIALQVGLEHQSSLTRLFQKNEKTTPSQYRKQHLIRGMG</sequence>
<dbReference type="SUPFAM" id="SSF46689">
    <property type="entry name" value="Homeodomain-like"/>
    <property type="match status" value="2"/>
</dbReference>
<dbReference type="InterPro" id="IPR018060">
    <property type="entry name" value="HTH_AraC"/>
</dbReference>
<evidence type="ECO:0000256" key="3">
    <source>
        <dbReference type="ARBA" id="ARBA00023163"/>
    </source>
</evidence>
<dbReference type="PROSITE" id="PS01124">
    <property type="entry name" value="HTH_ARAC_FAMILY_2"/>
    <property type="match status" value="1"/>
</dbReference>
<keyword evidence="3" id="KW-0804">Transcription</keyword>
<dbReference type="InterPro" id="IPR011051">
    <property type="entry name" value="RmlC_Cupin_sf"/>
</dbReference>
<dbReference type="InterPro" id="IPR009057">
    <property type="entry name" value="Homeodomain-like_sf"/>
</dbReference>
<feature type="domain" description="HTH araC/xylS-type" evidence="4">
    <location>
        <begin position="137"/>
        <end position="235"/>
    </location>
</feature>
<dbReference type="PANTHER" id="PTHR43280">
    <property type="entry name" value="ARAC-FAMILY TRANSCRIPTIONAL REGULATOR"/>
    <property type="match status" value="1"/>
</dbReference>
<gene>
    <name evidence="5" type="ORF">L1F29_16930</name>
</gene>
<dbReference type="SUPFAM" id="SSF51182">
    <property type="entry name" value="RmlC-like cupins"/>
    <property type="match status" value="1"/>
</dbReference>
<keyword evidence="6" id="KW-1185">Reference proteome</keyword>
<evidence type="ECO:0000313" key="5">
    <source>
        <dbReference type="EMBL" id="UVI33416.1"/>
    </source>
</evidence>
<organism evidence="5 6">
    <name type="scientific">Paenibacillus spongiae</name>
    <dbReference type="NCBI Taxonomy" id="2909671"/>
    <lineage>
        <taxon>Bacteria</taxon>
        <taxon>Bacillati</taxon>
        <taxon>Bacillota</taxon>
        <taxon>Bacilli</taxon>
        <taxon>Bacillales</taxon>
        <taxon>Paenibacillaceae</taxon>
        <taxon>Paenibacillus</taxon>
    </lineage>
</organism>
<dbReference type="SMART" id="SM00342">
    <property type="entry name" value="HTH_ARAC"/>
    <property type="match status" value="1"/>
</dbReference>
<evidence type="ECO:0000256" key="1">
    <source>
        <dbReference type="ARBA" id="ARBA00023015"/>
    </source>
</evidence>
<dbReference type="Proteomes" id="UP001057877">
    <property type="component" value="Chromosome"/>
</dbReference>
<dbReference type="RefSeq" id="WP_258389469.1">
    <property type="nucleotide sequence ID" value="NZ_CP091430.1"/>
</dbReference>
<dbReference type="PROSITE" id="PS00041">
    <property type="entry name" value="HTH_ARAC_FAMILY_1"/>
    <property type="match status" value="1"/>
</dbReference>
<dbReference type="EMBL" id="CP091430">
    <property type="protein sequence ID" value="UVI33416.1"/>
    <property type="molecule type" value="Genomic_DNA"/>
</dbReference>
<protein>
    <submittedName>
        <fullName evidence="5">AraC family transcriptional regulator</fullName>
    </submittedName>
</protein>
<dbReference type="PANTHER" id="PTHR43280:SF26">
    <property type="entry name" value="ARAC-FAMILY TRANSCRIPTIONAL REGULATOR"/>
    <property type="match status" value="1"/>
</dbReference>
<dbReference type="Gene3D" id="1.10.10.60">
    <property type="entry name" value="Homeodomain-like"/>
    <property type="match status" value="2"/>
</dbReference>
<name>A0ABY5SHE8_9BACL</name>